<dbReference type="EMBL" id="JAMXWF010000009">
    <property type="protein sequence ID" value="MDQ6408324.1"/>
    <property type="molecule type" value="Genomic_DNA"/>
</dbReference>
<dbReference type="EMBL" id="JAPKHW010000009">
    <property type="protein sequence ID" value="MCX4146498.1"/>
    <property type="molecule type" value="Genomic_DNA"/>
</dbReference>
<dbReference type="Proteomes" id="UP001242288">
    <property type="component" value="Unassembled WGS sequence"/>
</dbReference>
<evidence type="ECO:0000313" key="3">
    <source>
        <dbReference type="Proteomes" id="UP001209412"/>
    </source>
</evidence>
<sequence length="45" mass="5139">MKESQPKPNQLIVISKEASVRMLRLEATKLCPCAADLPRHRRHAD</sequence>
<accession>A0AAP5EP82</accession>
<reference evidence="2" key="1">
    <citation type="submission" date="2022-06" db="EMBL/GenBank/DDBJ databases">
        <title>PHB producers.</title>
        <authorList>
            <person name="Besaury L."/>
        </authorList>
    </citation>
    <scope>NUCLEOTIDE SEQUENCE</scope>
    <source>
        <strain evidence="2 3">SEWS6</strain>
    </source>
</reference>
<evidence type="ECO:0000313" key="2">
    <source>
        <dbReference type="EMBL" id="MDQ6408324.1"/>
    </source>
</evidence>
<evidence type="ECO:0000313" key="1">
    <source>
        <dbReference type="EMBL" id="MCX4146498.1"/>
    </source>
</evidence>
<dbReference type="AlphaFoldDB" id="A0AAP5EP82"/>
<gene>
    <name evidence="2" type="ORF">NIE36_14080</name>
    <name evidence="1" type="ORF">OSB80_14115</name>
</gene>
<dbReference type="Proteomes" id="UP001209412">
    <property type="component" value="Unassembled WGS sequence"/>
</dbReference>
<organism evidence="2 4">
    <name type="scientific">Paraburkholderia madseniana</name>
    <dbReference type="NCBI Taxonomy" id="2599607"/>
    <lineage>
        <taxon>Bacteria</taxon>
        <taxon>Pseudomonadati</taxon>
        <taxon>Pseudomonadota</taxon>
        <taxon>Betaproteobacteria</taxon>
        <taxon>Burkholderiales</taxon>
        <taxon>Burkholderiaceae</taxon>
        <taxon>Paraburkholderia</taxon>
    </lineage>
</organism>
<keyword evidence="3" id="KW-1185">Reference proteome</keyword>
<protein>
    <submittedName>
        <fullName evidence="2">Uncharacterized protein</fullName>
    </submittedName>
</protein>
<proteinExistence type="predicted"/>
<name>A0AAP5EP82_9BURK</name>
<comment type="caution">
    <text evidence="2">The sequence shown here is derived from an EMBL/GenBank/DDBJ whole genome shotgun (WGS) entry which is preliminary data.</text>
</comment>
<evidence type="ECO:0000313" key="4">
    <source>
        <dbReference type="Proteomes" id="UP001242288"/>
    </source>
</evidence>
<dbReference type="RefSeq" id="WP_266258139.1">
    <property type="nucleotide sequence ID" value="NZ_JAMXWF010000009.1"/>
</dbReference>